<keyword evidence="2" id="KW-1133">Transmembrane helix</keyword>
<keyword evidence="5" id="KW-1185">Reference proteome</keyword>
<evidence type="ECO:0000259" key="3">
    <source>
        <dbReference type="SMART" id="SM00128"/>
    </source>
</evidence>
<feature type="transmembrane region" description="Helical" evidence="2">
    <location>
        <begin position="425"/>
        <end position="454"/>
    </location>
</feature>
<dbReference type="GO" id="GO:0004439">
    <property type="term" value="F:phosphatidylinositol-4,5-bisphosphate 5-phosphatase activity"/>
    <property type="evidence" value="ECO:0007669"/>
    <property type="project" value="TreeGrafter"/>
</dbReference>
<feature type="region of interest" description="Disordered" evidence="1">
    <location>
        <begin position="203"/>
        <end position="225"/>
    </location>
</feature>
<dbReference type="Pfam" id="PF22669">
    <property type="entry name" value="Exo_endo_phos2"/>
    <property type="match status" value="1"/>
</dbReference>
<evidence type="ECO:0000256" key="2">
    <source>
        <dbReference type="SAM" id="Phobius"/>
    </source>
</evidence>
<feature type="domain" description="Inositol polyphosphate-related phosphatase" evidence="3">
    <location>
        <begin position="8"/>
        <end position="389"/>
    </location>
</feature>
<comment type="caution">
    <text evidence="4">The sequence shown here is derived from an EMBL/GenBank/DDBJ whole genome shotgun (WGS) entry which is preliminary data.</text>
</comment>
<dbReference type="Proteomes" id="UP001365542">
    <property type="component" value="Unassembled WGS sequence"/>
</dbReference>
<name>A0AAV9XKN7_9PEZI</name>
<evidence type="ECO:0000313" key="4">
    <source>
        <dbReference type="EMBL" id="KAK6542633.1"/>
    </source>
</evidence>
<dbReference type="PANTHER" id="PTHR11200:SF286">
    <property type="entry name" value="5-PHOSPHATASE, PUTATIVE (AFU_ORTHOLOGUE AFUA_5G07600)-RELATED"/>
    <property type="match status" value="1"/>
</dbReference>
<sequence length="464" mass="49984">MAAPTNIPSLPVYLFTFNCARELVNPKSIAPHIFSALDPSAPPPEIVALGLQEFAPISYSFLGGDYTTPYLDQWSSIPHLASQSLNQANPKFPAEYVEIGRQHVGMTALMLFSRRPEKVKSLRFTGVGFGVAGMGNKGAVAARFTYVTDSGDGDTHGAVGNNTANGINVTIVSAHLSAHEHCCADRNRDWETLARGLVFDGVSPSSAEETTPLLQPTDSTSTSTSGIYAPSTHLLLMGDLNYRTSSIAPKPSDYTTFPKTAADLPAYFAKDQLNFERTAGNTLHGLTEAPINFPPTYKYLDIHPAYKSSNPAPTSEGELPGDKAHLVSDTALPDLYAYAPHRWPSWCDRILWLPVPEVPVKVHKYASIPTILLSDHRPVVLHASLPPIRSLEGSAKSGDLRLAPPFPLDAGWKSKRSNAVAREWIVGYSILMTTTVAGAAVATCAIVSLAMLWWTLLGSAPPPV</sequence>
<dbReference type="Gene3D" id="3.60.10.10">
    <property type="entry name" value="Endonuclease/exonuclease/phosphatase"/>
    <property type="match status" value="1"/>
</dbReference>
<keyword evidence="2" id="KW-0812">Transmembrane</keyword>
<accession>A0AAV9XKN7</accession>
<dbReference type="SMART" id="SM00128">
    <property type="entry name" value="IPPc"/>
    <property type="match status" value="1"/>
</dbReference>
<dbReference type="SUPFAM" id="SSF56219">
    <property type="entry name" value="DNase I-like"/>
    <property type="match status" value="1"/>
</dbReference>
<dbReference type="GO" id="GO:0046856">
    <property type="term" value="P:phosphatidylinositol dephosphorylation"/>
    <property type="evidence" value="ECO:0007669"/>
    <property type="project" value="InterPro"/>
</dbReference>
<dbReference type="AlphaFoldDB" id="A0AAV9XKN7"/>
<dbReference type="InterPro" id="IPR000300">
    <property type="entry name" value="IPPc"/>
</dbReference>
<protein>
    <recommendedName>
        <fullName evidence="3">Inositol polyphosphate-related phosphatase domain-containing protein</fullName>
    </recommendedName>
</protein>
<proteinExistence type="predicted"/>
<dbReference type="InterPro" id="IPR046985">
    <property type="entry name" value="IP5"/>
</dbReference>
<dbReference type="PANTHER" id="PTHR11200">
    <property type="entry name" value="INOSITOL 5-PHOSPHATASE"/>
    <property type="match status" value="1"/>
</dbReference>
<reference evidence="4 5" key="1">
    <citation type="submission" date="2019-10" db="EMBL/GenBank/DDBJ databases">
        <authorList>
            <person name="Palmer J.M."/>
        </authorList>
    </citation>
    <scope>NUCLEOTIDE SEQUENCE [LARGE SCALE GENOMIC DNA]</scope>
    <source>
        <strain evidence="4 5">TWF694</strain>
    </source>
</reference>
<organism evidence="4 5">
    <name type="scientific">Orbilia ellipsospora</name>
    <dbReference type="NCBI Taxonomy" id="2528407"/>
    <lineage>
        <taxon>Eukaryota</taxon>
        <taxon>Fungi</taxon>
        <taxon>Dikarya</taxon>
        <taxon>Ascomycota</taxon>
        <taxon>Pezizomycotina</taxon>
        <taxon>Orbiliomycetes</taxon>
        <taxon>Orbiliales</taxon>
        <taxon>Orbiliaceae</taxon>
        <taxon>Orbilia</taxon>
    </lineage>
</organism>
<keyword evidence="2" id="KW-0472">Membrane</keyword>
<dbReference type="EMBL" id="JAVHJO010000002">
    <property type="protein sequence ID" value="KAK6542633.1"/>
    <property type="molecule type" value="Genomic_DNA"/>
</dbReference>
<evidence type="ECO:0000256" key="1">
    <source>
        <dbReference type="SAM" id="MobiDB-lite"/>
    </source>
</evidence>
<evidence type="ECO:0000313" key="5">
    <source>
        <dbReference type="Proteomes" id="UP001365542"/>
    </source>
</evidence>
<gene>
    <name evidence="4" type="ORF">TWF694_006576</name>
</gene>
<dbReference type="InterPro" id="IPR036691">
    <property type="entry name" value="Endo/exonu/phosph_ase_sf"/>
</dbReference>